<proteinExistence type="predicted"/>
<feature type="compositionally biased region" description="Basic and acidic residues" evidence="1">
    <location>
        <begin position="169"/>
        <end position="179"/>
    </location>
</feature>
<protein>
    <submittedName>
        <fullName evidence="2">Uncharacterized protein</fullName>
    </submittedName>
</protein>
<name>A0AA35PUB8_9HYPO</name>
<keyword evidence="3" id="KW-1185">Reference proteome</keyword>
<comment type="caution">
    <text evidence="2">The sequence shown here is derived from an EMBL/GenBank/DDBJ whole genome shotgun (WGS) entry which is preliminary data.</text>
</comment>
<reference evidence="2" key="1">
    <citation type="submission" date="2023-01" db="EMBL/GenBank/DDBJ databases">
        <authorList>
            <person name="Piombo E."/>
        </authorList>
    </citation>
    <scope>NUCLEOTIDE SEQUENCE</scope>
</reference>
<evidence type="ECO:0000256" key="1">
    <source>
        <dbReference type="SAM" id="MobiDB-lite"/>
    </source>
</evidence>
<gene>
    <name evidence="2" type="ORF">CCHLO57077_00015962</name>
</gene>
<dbReference type="AlphaFoldDB" id="A0AA35PUB8"/>
<sequence length="179" mass="19889">MGVKLGLWLTLNGEEWESCGKSIPSPTVGAGRASNYVAGAKNEMAAAGLAHDTPTCADHPNQPDRQHQATDHGSIEAVLRRRLVGRKLTDFLLVYQLITEHDCDKSKETTDHNRKKDKTTLLDIEPIYRGECIRHCCEEAEQGAEPKSSIETDESDNWFEDQHSTGSEDSDKGKFPETH</sequence>
<dbReference type="EMBL" id="CABFNP030000521">
    <property type="protein sequence ID" value="CAI6037139.1"/>
    <property type="molecule type" value="Genomic_DNA"/>
</dbReference>
<accession>A0AA35PUB8</accession>
<feature type="region of interest" description="Disordered" evidence="1">
    <location>
        <begin position="140"/>
        <end position="179"/>
    </location>
</feature>
<evidence type="ECO:0000313" key="2">
    <source>
        <dbReference type="EMBL" id="CAI6037139.1"/>
    </source>
</evidence>
<evidence type="ECO:0000313" key="3">
    <source>
        <dbReference type="Proteomes" id="UP001160390"/>
    </source>
</evidence>
<dbReference type="Proteomes" id="UP001160390">
    <property type="component" value="Unassembled WGS sequence"/>
</dbReference>
<organism evidence="2 3">
    <name type="scientific">Clonostachys chloroleuca</name>
    <dbReference type="NCBI Taxonomy" id="1926264"/>
    <lineage>
        <taxon>Eukaryota</taxon>
        <taxon>Fungi</taxon>
        <taxon>Dikarya</taxon>
        <taxon>Ascomycota</taxon>
        <taxon>Pezizomycotina</taxon>
        <taxon>Sordariomycetes</taxon>
        <taxon>Hypocreomycetidae</taxon>
        <taxon>Hypocreales</taxon>
        <taxon>Bionectriaceae</taxon>
        <taxon>Clonostachys</taxon>
    </lineage>
</organism>